<name>A0ABQ9TXR5_SAGOE</name>
<feature type="compositionally biased region" description="Polar residues" evidence="1">
    <location>
        <begin position="51"/>
        <end position="69"/>
    </location>
</feature>
<evidence type="ECO:0000313" key="2">
    <source>
        <dbReference type="EMBL" id="KAK2089592.1"/>
    </source>
</evidence>
<keyword evidence="3" id="KW-1185">Reference proteome</keyword>
<protein>
    <submittedName>
        <fullName evidence="2">Uncharacterized protein</fullName>
    </submittedName>
</protein>
<gene>
    <name evidence="2" type="ORF">P7K49_032258</name>
</gene>
<dbReference type="Proteomes" id="UP001266305">
    <property type="component" value="Unassembled WGS sequence"/>
</dbReference>
<dbReference type="EMBL" id="JASSZA010000018">
    <property type="protein sequence ID" value="KAK2089592.1"/>
    <property type="molecule type" value="Genomic_DNA"/>
</dbReference>
<evidence type="ECO:0000256" key="1">
    <source>
        <dbReference type="SAM" id="MobiDB-lite"/>
    </source>
</evidence>
<feature type="region of interest" description="Disordered" evidence="1">
    <location>
        <begin position="140"/>
        <end position="162"/>
    </location>
</feature>
<proteinExistence type="predicted"/>
<comment type="caution">
    <text evidence="2">The sequence shown here is derived from an EMBL/GenBank/DDBJ whole genome shotgun (WGS) entry which is preliminary data.</text>
</comment>
<organism evidence="2 3">
    <name type="scientific">Saguinus oedipus</name>
    <name type="common">Cotton-top tamarin</name>
    <name type="synonym">Oedipomidas oedipus</name>
    <dbReference type="NCBI Taxonomy" id="9490"/>
    <lineage>
        <taxon>Eukaryota</taxon>
        <taxon>Metazoa</taxon>
        <taxon>Chordata</taxon>
        <taxon>Craniata</taxon>
        <taxon>Vertebrata</taxon>
        <taxon>Euteleostomi</taxon>
        <taxon>Mammalia</taxon>
        <taxon>Eutheria</taxon>
        <taxon>Euarchontoglires</taxon>
        <taxon>Primates</taxon>
        <taxon>Haplorrhini</taxon>
        <taxon>Platyrrhini</taxon>
        <taxon>Cebidae</taxon>
        <taxon>Callitrichinae</taxon>
        <taxon>Saguinus</taxon>
    </lineage>
</organism>
<accession>A0ABQ9TXR5</accession>
<sequence length="197" mass="20338">MEPGTKSPLLSGAVTELSAVEGKVEEKACHCQRGPSSSFGTGRGSCLPTYSPHSSPGRSTPTVTGNLSYNRPQVPCSAVGNSSEEADSFGPAIRHPDPEFMDKDVAVTGTPSSGLGSVPLIAMHSVGCNWHEVGSGVLNRDDSTISQHQPPAPPGLGLPKRPRIPTAVALASAPSHSHTCLPSCFWPASPSHSPKQA</sequence>
<evidence type="ECO:0000313" key="3">
    <source>
        <dbReference type="Proteomes" id="UP001266305"/>
    </source>
</evidence>
<feature type="region of interest" description="Disordered" evidence="1">
    <location>
        <begin position="49"/>
        <end position="69"/>
    </location>
</feature>
<reference evidence="2 3" key="1">
    <citation type="submission" date="2023-05" db="EMBL/GenBank/DDBJ databases">
        <title>B98-5 Cell Line De Novo Hybrid Assembly: An Optical Mapping Approach.</title>
        <authorList>
            <person name="Kananen K."/>
            <person name="Auerbach J.A."/>
            <person name="Kautto E."/>
            <person name="Blachly J.S."/>
        </authorList>
    </citation>
    <scope>NUCLEOTIDE SEQUENCE [LARGE SCALE GENOMIC DNA]</scope>
    <source>
        <strain evidence="2">B95-8</strain>
        <tissue evidence="2">Cell line</tissue>
    </source>
</reference>